<dbReference type="Proteomes" id="UP000240621">
    <property type="component" value="Unassembled WGS sequence"/>
</dbReference>
<gene>
    <name evidence="2" type="ORF">CLV93_101558</name>
    <name evidence="1" type="ORF">JCM18694_04600</name>
</gene>
<name>A0A2P8CKV9_9BACT</name>
<protein>
    <submittedName>
        <fullName evidence="2">Uncharacterized protein</fullName>
    </submittedName>
</protein>
<evidence type="ECO:0000313" key="4">
    <source>
        <dbReference type="Proteomes" id="UP000396862"/>
    </source>
</evidence>
<dbReference type="PROSITE" id="PS51257">
    <property type="entry name" value="PROKAR_LIPOPROTEIN"/>
    <property type="match status" value="1"/>
</dbReference>
<dbReference type="Proteomes" id="UP000396862">
    <property type="component" value="Unassembled WGS sequence"/>
</dbReference>
<reference evidence="2 3" key="1">
    <citation type="submission" date="2018-03" db="EMBL/GenBank/DDBJ databases">
        <title>Genomic Encyclopedia of Archaeal and Bacterial Type Strains, Phase II (KMG-II): from individual species to whole genera.</title>
        <authorList>
            <person name="Goeker M."/>
        </authorList>
    </citation>
    <scope>NUCLEOTIDE SEQUENCE [LARGE SCALE GENOMIC DNA]</scope>
    <source>
        <strain evidence="2 3">DSM 27267</strain>
    </source>
</reference>
<dbReference type="EMBL" id="PYGC01000001">
    <property type="protein sequence ID" value="PSK85594.1"/>
    <property type="molecule type" value="Genomic_DNA"/>
</dbReference>
<evidence type="ECO:0000313" key="3">
    <source>
        <dbReference type="Proteomes" id="UP000240621"/>
    </source>
</evidence>
<comment type="caution">
    <text evidence="2">The sequence shown here is derived from an EMBL/GenBank/DDBJ whole genome shotgun (WGS) entry which is preliminary data.</text>
</comment>
<sequence length="229" mass="24818">MKRLHVLLSVGLILMGLASCNKKSKPDYTTTVDVFSQTKVYNNDTVHGIVYSAITLASAASVEVQTPDGQTVPLDSYDGSGYSYYLQTPDSEMTSTVPVPGTYTFSVNFSDGMTATETNDLTSEFLYPPHITAAEYQADASSVHLKWDKVANADGYQVKVFSGDTQVYNIAPFAGGTGKDTVELSIPTSYVSNYVPGTLKFEVIALKFETSAYTSIQTISTTDREITIN</sequence>
<dbReference type="OrthoDB" id="1118808at2"/>
<proteinExistence type="predicted"/>
<reference evidence="1 4" key="2">
    <citation type="submission" date="2019-10" db="EMBL/GenBank/DDBJ databases">
        <title>Prolixibacter strains distinguished by the presence of nitrate reductase genes were adept at nitrate-dependent anaerobic corrosion of metallic iron and carbon steel.</title>
        <authorList>
            <person name="Iino T."/>
            <person name="Shono N."/>
            <person name="Ito K."/>
            <person name="Nakamura R."/>
            <person name="Sueoka K."/>
            <person name="Harayama S."/>
            <person name="Ohkuma M."/>
        </authorList>
    </citation>
    <scope>NUCLEOTIDE SEQUENCE [LARGE SCALE GENOMIC DNA]</scope>
    <source>
        <strain evidence="1 4">MIC1-1</strain>
    </source>
</reference>
<dbReference type="EMBL" id="BLAU01000001">
    <property type="protein sequence ID" value="GET20214.1"/>
    <property type="molecule type" value="Genomic_DNA"/>
</dbReference>
<dbReference type="RefSeq" id="WP_106540621.1">
    <property type="nucleotide sequence ID" value="NZ_BLAU01000001.1"/>
</dbReference>
<organism evidence="2 3">
    <name type="scientific">Prolixibacter denitrificans</name>
    <dbReference type="NCBI Taxonomy" id="1541063"/>
    <lineage>
        <taxon>Bacteria</taxon>
        <taxon>Pseudomonadati</taxon>
        <taxon>Bacteroidota</taxon>
        <taxon>Bacteroidia</taxon>
        <taxon>Marinilabiliales</taxon>
        <taxon>Prolixibacteraceae</taxon>
        <taxon>Prolixibacter</taxon>
    </lineage>
</organism>
<evidence type="ECO:0000313" key="1">
    <source>
        <dbReference type="EMBL" id="GET20214.1"/>
    </source>
</evidence>
<evidence type="ECO:0000313" key="2">
    <source>
        <dbReference type="EMBL" id="PSK85594.1"/>
    </source>
</evidence>
<dbReference type="AlphaFoldDB" id="A0A2P8CKV9"/>
<keyword evidence="4" id="KW-1185">Reference proteome</keyword>
<accession>A0A2P8CKV9</accession>